<organism evidence="1 2">
    <name type="scientific">Xenopus laevis</name>
    <name type="common">African clawed frog</name>
    <dbReference type="NCBI Taxonomy" id="8355"/>
    <lineage>
        <taxon>Eukaryota</taxon>
        <taxon>Metazoa</taxon>
        <taxon>Chordata</taxon>
        <taxon>Craniata</taxon>
        <taxon>Vertebrata</taxon>
        <taxon>Euteleostomi</taxon>
        <taxon>Amphibia</taxon>
        <taxon>Batrachia</taxon>
        <taxon>Anura</taxon>
        <taxon>Pipoidea</taxon>
        <taxon>Pipidae</taxon>
        <taxon>Xenopodinae</taxon>
        <taxon>Xenopus</taxon>
        <taxon>Xenopus</taxon>
    </lineage>
</organism>
<gene>
    <name evidence="1" type="ORF">XELAEV_18031401mg</name>
</gene>
<name>A0A974HFR1_XENLA</name>
<evidence type="ECO:0000313" key="1">
    <source>
        <dbReference type="EMBL" id="OCT76203.1"/>
    </source>
</evidence>
<proteinExistence type="predicted"/>
<dbReference type="AlphaFoldDB" id="A0A974HFR1"/>
<dbReference type="EMBL" id="CM004476">
    <property type="protein sequence ID" value="OCT76203.1"/>
    <property type="molecule type" value="Genomic_DNA"/>
</dbReference>
<protein>
    <submittedName>
        <fullName evidence="1">Uncharacterized protein</fullName>
    </submittedName>
</protein>
<reference evidence="2" key="1">
    <citation type="journal article" date="2016" name="Nature">
        <title>Genome evolution in the allotetraploid frog Xenopus laevis.</title>
        <authorList>
            <person name="Session A.M."/>
            <person name="Uno Y."/>
            <person name="Kwon T."/>
            <person name="Chapman J.A."/>
            <person name="Toyoda A."/>
            <person name="Takahashi S."/>
            <person name="Fukui A."/>
            <person name="Hikosaka A."/>
            <person name="Suzuki A."/>
            <person name="Kondo M."/>
            <person name="van Heeringen S.J."/>
            <person name="Quigley I."/>
            <person name="Heinz S."/>
            <person name="Ogino H."/>
            <person name="Ochi H."/>
            <person name="Hellsten U."/>
            <person name="Lyons J.B."/>
            <person name="Simakov O."/>
            <person name="Putnam N."/>
            <person name="Stites J."/>
            <person name="Kuroki Y."/>
            <person name="Tanaka T."/>
            <person name="Michiue T."/>
            <person name="Watanabe M."/>
            <person name="Bogdanovic O."/>
            <person name="Lister R."/>
            <person name="Georgiou G."/>
            <person name="Paranjpe S.S."/>
            <person name="van Kruijsbergen I."/>
            <person name="Shu S."/>
            <person name="Carlson J."/>
            <person name="Kinoshita T."/>
            <person name="Ohta Y."/>
            <person name="Mawaribuchi S."/>
            <person name="Jenkins J."/>
            <person name="Grimwood J."/>
            <person name="Schmutz J."/>
            <person name="Mitros T."/>
            <person name="Mozaffari S.V."/>
            <person name="Suzuki Y."/>
            <person name="Haramoto Y."/>
            <person name="Yamamoto T.S."/>
            <person name="Takagi C."/>
            <person name="Heald R."/>
            <person name="Miller K."/>
            <person name="Haudenschild C."/>
            <person name="Kitzman J."/>
            <person name="Nakayama T."/>
            <person name="Izutsu Y."/>
            <person name="Robert J."/>
            <person name="Fortriede J."/>
            <person name="Burns K."/>
            <person name="Lotay V."/>
            <person name="Karimi K."/>
            <person name="Yasuoka Y."/>
            <person name="Dichmann D.S."/>
            <person name="Flajnik M.F."/>
            <person name="Houston D.W."/>
            <person name="Shendure J."/>
            <person name="DuPasquier L."/>
            <person name="Vize P.D."/>
            <person name="Zorn A.M."/>
            <person name="Ito M."/>
            <person name="Marcotte E.M."/>
            <person name="Wallingford J.B."/>
            <person name="Ito Y."/>
            <person name="Asashima M."/>
            <person name="Ueno N."/>
            <person name="Matsuda Y."/>
            <person name="Veenstra G.J."/>
            <person name="Fujiyama A."/>
            <person name="Harland R.M."/>
            <person name="Taira M."/>
            <person name="Rokhsar D.S."/>
        </authorList>
    </citation>
    <scope>NUCLEOTIDE SEQUENCE [LARGE SCALE GENOMIC DNA]</scope>
    <source>
        <strain evidence="2">J</strain>
    </source>
</reference>
<sequence>MIEQYQKIEWNYFRRTKNEDKCNTNRMRYITTYSMEANEREKIIHKHWAILHMDPILSTIYLKKPQFEYRHSYNLRDRIAPSMLPDKKKFRPIGCGL</sequence>
<accession>A0A974HFR1</accession>
<dbReference type="Proteomes" id="UP000694892">
    <property type="component" value="Chromosome 6L"/>
</dbReference>
<evidence type="ECO:0000313" key="2">
    <source>
        <dbReference type="Proteomes" id="UP000694892"/>
    </source>
</evidence>